<dbReference type="PANTHER" id="PTHR31423">
    <property type="entry name" value="YBAK DOMAIN-CONTAINING PROTEIN"/>
    <property type="match status" value="1"/>
</dbReference>
<comment type="caution">
    <text evidence="3">The sequence shown here is derived from an EMBL/GenBank/DDBJ whole genome shotgun (WGS) entry which is preliminary data.</text>
</comment>
<dbReference type="EMBL" id="QUMS01000001">
    <property type="protein sequence ID" value="REG11825.1"/>
    <property type="molecule type" value="Genomic_DNA"/>
</dbReference>
<dbReference type="Gene3D" id="3.90.960.10">
    <property type="entry name" value="YbaK/aminoacyl-tRNA synthetase-associated domain"/>
    <property type="match status" value="1"/>
</dbReference>
<sequence>MDKQGVYTLLDQAHIPYEVYEHPPVYTIEDLDALDLPQTEQIVKNLFLRDDKKKNFYLVSVPGHRSVNLKALAERIPSRKLSFASEADLWERLWLEKGHVTPLGILNDEQKEVTVVFDRALRGRQIGIHPMENTATIFLACEDVLGLVEEHGNPIVLCDFS</sequence>
<accession>A0A3E0AJL0</accession>
<dbReference type="PANTHER" id="PTHR31423:SF3">
    <property type="entry name" value="PROLYL-TRNA SYNTHETASE ASSOCIATED DOMAIN-CONTAINING PROTEIN 1-RELATED"/>
    <property type="match status" value="1"/>
</dbReference>
<gene>
    <name evidence="3" type="ORF">DFR64_1719</name>
</gene>
<dbReference type="SUPFAM" id="SSF55826">
    <property type="entry name" value="YbaK/ProRS associated domain"/>
    <property type="match status" value="1"/>
</dbReference>
<protein>
    <submittedName>
        <fullName evidence="3">Ala-tRNA(Pro) hydrolase</fullName>
    </submittedName>
</protein>
<dbReference type="AlphaFoldDB" id="A0A3E0AJL0"/>
<dbReference type="Proteomes" id="UP000256388">
    <property type="component" value="Unassembled WGS sequence"/>
</dbReference>
<evidence type="ECO:0000256" key="1">
    <source>
        <dbReference type="ARBA" id="ARBA00010201"/>
    </source>
</evidence>
<dbReference type="CDD" id="cd04335">
    <property type="entry name" value="PrdX_deacylase"/>
    <property type="match status" value="1"/>
</dbReference>
<dbReference type="InterPro" id="IPR007214">
    <property type="entry name" value="YbaK/aa-tRNA-synth-assoc-dom"/>
</dbReference>
<comment type="similarity">
    <text evidence="1">Belongs to the PRORSD1 family.</text>
</comment>
<keyword evidence="3" id="KW-0378">Hydrolase</keyword>
<feature type="domain" description="YbaK/aminoacyl-tRNA synthetase-associated" evidence="2">
    <location>
        <begin position="22"/>
        <end position="145"/>
    </location>
</feature>
<evidence type="ECO:0000259" key="2">
    <source>
        <dbReference type="Pfam" id="PF04073"/>
    </source>
</evidence>
<reference evidence="3 4" key="1">
    <citation type="submission" date="2018-08" db="EMBL/GenBank/DDBJ databases">
        <title>Genomic Encyclopedia of Type Strains, Phase IV (KMG-IV): sequencing the most valuable type-strain genomes for metagenomic binning, comparative biology and taxonomic classification.</title>
        <authorList>
            <person name="Goeker M."/>
        </authorList>
    </citation>
    <scope>NUCLEOTIDE SEQUENCE [LARGE SCALE GENOMIC DNA]</scope>
    <source>
        <strain evidence="3 4">DSM 23923</strain>
    </source>
</reference>
<proteinExistence type="inferred from homology"/>
<evidence type="ECO:0000313" key="3">
    <source>
        <dbReference type="EMBL" id="REG11825.1"/>
    </source>
</evidence>
<name>A0A3E0AJL0_9CHLR</name>
<dbReference type="GO" id="GO:0002161">
    <property type="term" value="F:aminoacyl-tRNA deacylase activity"/>
    <property type="evidence" value="ECO:0007669"/>
    <property type="project" value="InterPro"/>
</dbReference>
<organism evidence="3 4">
    <name type="scientific">Pelolinea submarina</name>
    <dbReference type="NCBI Taxonomy" id="913107"/>
    <lineage>
        <taxon>Bacteria</taxon>
        <taxon>Bacillati</taxon>
        <taxon>Chloroflexota</taxon>
        <taxon>Anaerolineae</taxon>
        <taxon>Anaerolineales</taxon>
        <taxon>Anaerolineaceae</taxon>
        <taxon>Pelolinea</taxon>
    </lineage>
</organism>
<evidence type="ECO:0000313" key="4">
    <source>
        <dbReference type="Proteomes" id="UP000256388"/>
    </source>
</evidence>
<dbReference type="InterPro" id="IPR040285">
    <property type="entry name" value="ProX/PRXD1"/>
</dbReference>
<dbReference type="InterPro" id="IPR036754">
    <property type="entry name" value="YbaK/aa-tRNA-synt-asso_dom_sf"/>
</dbReference>
<keyword evidence="4" id="KW-1185">Reference proteome</keyword>
<dbReference type="Pfam" id="PF04073">
    <property type="entry name" value="tRNA_edit"/>
    <property type="match status" value="1"/>
</dbReference>